<dbReference type="Gene3D" id="1.10.3430.10">
    <property type="entry name" value="Ammonium transporter AmtB like domains"/>
    <property type="match status" value="1"/>
</dbReference>
<name>G7DXW5_MIXOS</name>
<keyword evidence="3 8" id="KW-0813">Transport</keyword>
<reference evidence="11 12" key="1">
    <citation type="journal article" date="2011" name="J. Gen. Appl. Microbiol.">
        <title>Draft genome sequencing of the enigmatic basidiomycete Mixia osmundae.</title>
        <authorList>
            <person name="Nishida H."/>
            <person name="Nagatsuka Y."/>
            <person name="Sugiyama J."/>
        </authorList>
    </citation>
    <scope>NUCLEOTIDE SEQUENCE [LARGE SCALE GENOMIC DNA]</scope>
    <source>
        <strain evidence="12">CBS 9802 / IAM 14324 / JCM 22182 / KY 12970</strain>
    </source>
</reference>
<comment type="similarity">
    <text evidence="2 8">Belongs to the ammonia transporter channel (TC 1.A.11.2) family.</text>
</comment>
<feature type="transmembrane region" description="Helical" evidence="8">
    <location>
        <begin position="423"/>
        <end position="440"/>
    </location>
</feature>
<dbReference type="AlphaFoldDB" id="G7DXW5"/>
<gene>
    <name evidence="11" type="primary">Mo02079</name>
    <name evidence="11" type="ORF">E5Q_02079</name>
</gene>
<evidence type="ECO:0000313" key="11">
    <source>
        <dbReference type="EMBL" id="GAA95425.1"/>
    </source>
</evidence>
<keyword evidence="12" id="KW-1185">Reference proteome</keyword>
<dbReference type="FunCoup" id="G7DXW5">
    <property type="interactions" value="57"/>
</dbReference>
<evidence type="ECO:0000256" key="2">
    <source>
        <dbReference type="ARBA" id="ARBA00005887"/>
    </source>
</evidence>
<evidence type="ECO:0000313" key="12">
    <source>
        <dbReference type="Proteomes" id="UP000009131"/>
    </source>
</evidence>
<keyword evidence="5 8" id="KW-1133">Transmembrane helix</keyword>
<dbReference type="HOGENOM" id="CLU_000445_33_0_1"/>
<dbReference type="InParanoid" id="G7DXW5"/>
<feature type="region of interest" description="Disordered" evidence="9">
    <location>
        <begin position="595"/>
        <end position="642"/>
    </location>
</feature>
<feature type="transmembrane region" description="Helical" evidence="8">
    <location>
        <begin position="365"/>
        <end position="383"/>
    </location>
</feature>
<protein>
    <recommendedName>
        <fullName evidence="8">Ammonium transporter</fullName>
    </recommendedName>
</protein>
<sequence length="642" mass="68838">MDSSARSPDAITAVSPPDDPGVKGQQEDSPAPAPTVDERTPLSAPRLGKSGHFPAFRDLPAPSQGLPSSIPDWAAKLDVSSSITSFLDKKSFRVRPTSCARGSNDLSSSCTSGLARLSHSPGKERRDFLGYVQASLDRSLDFANMVVLNFTDSQDMIVNAGTPDEIVYNAGDFAWVLTSTALVMIMTPGLGFFYSGLLRRKNALSMIWASMVVFATVSFQWFFWGYSLTFSPTGSKFIGNLDNFGLMNVLLDESAGSTRIPALLYCIYQLMFAAITPMIAVGAMAERGRLGPIMVFTFVWATLVYDPIACWTWAPNGWAYILPALDFAGGGPVHMSSGTAALAYSIWIGKRRGYGTERLAYKPHNVSHVVLGTVFLWFGWFGFNGGSALSANLRATQAAIVTNNAAAVGGLTWMLLDWRLERKWSAVGFCSGAICGLVGITPASGYVGTPASLAIGVITAACCNWATKLKFIFGYDDALDIFAAHGIGGMVGNLLTGLFADSRVVSFDGASVIDGGWINHHYIQLAYQLADCAAIMGYAFAMTMLILVVMDYIPGLSLRASEEAEIIGVDEAEMGEVAYDYVLLEKDLEAKYFEETGSRSSSDLPEKSGVQPPSARSAQQPEKTDVHDDAVPASTEPATTTA</sequence>
<dbReference type="STRING" id="764103.G7DXW5"/>
<dbReference type="eggNOG" id="KOG0682">
    <property type="taxonomic scope" value="Eukaryota"/>
</dbReference>
<dbReference type="OMA" id="IRIFMPL"/>
<evidence type="ECO:0000259" key="10">
    <source>
        <dbReference type="Pfam" id="PF00909"/>
    </source>
</evidence>
<dbReference type="InterPro" id="IPR024041">
    <property type="entry name" value="NH4_transpt_AmtB-like_dom"/>
</dbReference>
<organism evidence="11 12">
    <name type="scientific">Mixia osmundae (strain CBS 9802 / IAM 14324 / JCM 22182 / KY 12970)</name>
    <dbReference type="NCBI Taxonomy" id="764103"/>
    <lineage>
        <taxon>Eukaryota</taxon>
        <taxon>Fungi</taxon>
        <taxon>Dikarya</taxon>
        <taxon>Basidiomycota</taxon>
        <taxon>Pucciniomycotina</taxon>
        <taxon>Mixiomycetes</taxon>
        <taxon>Mixiales</taxon>
        <taxon>Mixiaceae</taxon>
        <taxon>Mixia</taxon>
    </lineage>
</organism>
<dbReference type="Proteomes" id="UP000009131">
    <property type="component" value="Unassembled WGS sequence"/>
</dbReference>
<dbReference type="InterPro" id="IPR001905">
    <property type="entry name" value="Ammonium_transpt"/>
</dbReference>
<feature type="compositionally biased region" description="Polar residues" evidence="9">
    <location>
        <begin position="101"/>
        <end position="112"/>
    </location>
</feature>
<evidence type="ECO:0000256" key="6">
    <source>
        <dbReference type="ARBA" id="ARBA00023136"/>
    </source>
</evidence>
<dbReference type="RefSeq" id="XP_014569945.1">
    <property type="nucleotide sequence ID" value="XM_014714459.1"/>
</dbReference>
<feature type="transmembrane region" description="Helical" evidence="8">
    <location>
        <begin position="395"/>
        <end position="416"/>
    </location>
</feature>
<keyword evidence="7 8" id="KW-0924">Ammonia transport</keyword>
<dbReference type="FunFam" id="1.10.3430.10:FF:000003">
    <property type="entry name" value="Ammonium transporter"/>
    <property type="match status" value="1"/>
</dbReference>
<dbReference type="NCBIfam" id="TIGR00836">
    <property type="entry name" value="amt"/>
    <property type="match status" value="1"/>
</dbReference>
<feature type="transmembrane region" description="Helical" evidence="8">
    <location>
        <begin position="525"/>
        <end position="549"/>
    </location>
</feature>
<dbReference type="PROSITE" id="PS01219">
    <property type="entry name" value="AMMONIUM_TRANSP"/>
    <property type="match status" value="1"/>
</dbReference>
<evidence type="ECO:0000256" key="5">
    <source>
        <dbReference type="ARBA" id="ARBA00022989"/>
    </source>
</evidence>
<evidence type="ECO:0000256" key="7">
    <source>
        <dbReference type="ARBA" id="ARBA00023177"/>
    </source>
</evidence>
<accession>G7DXW5</accession>
<dbReference type="SUPFAM" id="SSF111352">
    <property type="entry name" value="Ammonium transporter"/>
    <property type="match status" value="1"/>
</dbReference>
<dbReference type="PANTHER" id="PTHR43029:SF10">
    <property type="entry name" value="AMMONIUM TRANSPORTER MEP2"/>
    <property type="match status" value="1"/>
</dbReference>
<feature type="transmembrane region" description="Helical" evidence="8">
    <location>
        <begin position="320"/>
        <end position="344"/>
    </location>
</feature>
<evidence type="ECO:0000256" key="4">
    <source>
        <dbReference type="ARBA" id="ARBA00022692"/>
    </source>
</evidence>
<dbReference type="OrthoDB" id="534912at2759"/>
<evidence type="ECO:0000256" key="9">
    <source>
        <dbReference type="SAM" id="MobiDB-lite"/>
    </source>
</evidence>
<evidence type="ECO:0000256" key="1">
    <source>
        <dbReference type="ARBA" id="ARBA00004141"/>
    </source>
</evidence>
<dbReference type="GO" id="GO:0005886">
    <property type="term" value="C:plasma membrane"/>
    <property type="evidence" value="ECO:0007669"/>
    <property type="project" value="UniProtKB-SubCell"/>
</dbReference>
<keyword evidence="6 8" id="KW-0472">Membrane</keyword>
<dbReference type="GO" id="GO:0008519">
    <property type="term" value="F:ammonium channel activity"/>
    <property type="evidence" value="ECO:0007669"/>
    <property type="project" value="InterPro"/>
</dbReference>
<comment type="caution">
    <text evidence="11">The sequence shown here is derived from an EMBL/GenBank/DDBJ whole genome shotgun (WGS) entry which is preliminary data.</text>
</comment>
<feature type="transmembrane region" description="Helical" evidence="8">
    <location>
        <begin position="293"/>
        <end position="314"/>
    </location>
</feature>
<feature type="region of interest" description="Disordered" evidence="9">
    <location>
        <begin position="1"/>
        <end position="62"/>
    </location>
</feature>
<dbReference type="Pfam" id="PF00909">
    <property type="entry name" value="Ammonium_transp"/>
    <property type="match status" value="1"/>
</dbReference>
<dbReference type="InterPro" id="IPR029020">
    <property type="entry name" value="Ammonium/urea_transptr"/>
</dbReference>
<comment type="subcellular location">
    <subcellularLocation>
        <location evidence="8">Cell membrane</location>
        <topology evidence="8">Multi-pass membrane protein</topology>
    </subcellularLocation>
    <subcellularLocation>
        <location evidence="1">Membrane</location>
        <topology evidence="1">Multi-pass membrane protein</topology>
    </subcellularLocation>
</comment>
<feature type="domain" description="Ammonium transporter AmtB-like" evidence="10">
    <location>
        <begin position="174"/>
        <end position="579"/>
    </location>
</feature>
<dbReference type="PANTHER" id="PTHR43029">
    <property type="entry name" value="AMMONIUM TRANSPORTER MEP2"/>
    <property type="match status" value="1"/>
</dbReference>
<keyword evidence="4 8" id="KW-0812">Transmembrane</keyword>
<evidence type="ECO:0000256" key="3">
    <source>
        <dbReference type="ARBA" id="ARBA00022448"/>
    </source>
</evidence>
<dbReference type="InterPro" id="IPR018047">
    <property type="entry name" value="Ammonium_transpt_CS"/>
</dbReference>
<evidence type="ECO:0000256" key="8">
    <source>
        <dbReference type="RuleBase" id="RU362002"/>
    </source>
</evidence>
<feature type="transmembrane region" description="Helical" evidence="8">
    <location>
        <begin position="206"/>
        <end position="224"/>
    </location>
</feature>
<feature type="transmembrane region" description="Helical" evidence="8">
    <location>
        <begin position="262"/>
        <end position="281"/>
    </location>
</feature>
<feature type="region of interest" description="Disordered" evidence="9">
    <location>
        <begin position="101"/>
        <end position="121"/>
    </location>
</feature>
<dbReference type="EMBL" id="BABT02000062">
    <property type="protein sequence ID" value="GAA95425.1"/>
    <property type="molecule type" value="Genomic_DNA"/>
</dbReference>
<feature type="transmembrane region" description="Helical" evidence="8">
    <location>
        <begin position="173"/>
        <end position="194"/>
    </location>
</feature>
<feature type="transmembrane region" description="Helical" evidence="8">
    <location>
        <begin position="446"/>
        <end position="466"/>
    </location>
</feature>
<reference evidence="11 12" key="2">
    <citation type="journal article" date="2012" name="Open Biol.">
        <title>Characteristics of nucleosomes and linker DNA regions on the genome of the basidiomycete Mixia osmundae revealed by mono- and dinucleosome mapping.</title>
        <authorList>
            <person name="Nishida H."/>
            <person name="Kondo S."/>
            <person name="Matsumoto T."/>
            <person name="Suzuki Y."/>
            <person name="Yoshikawa H."/>
            <person name="Taylor T.D."/>
            <person name="Sugiyama J."/>
        </authorList>
    </citation>
    <scope>NUCLEOTIDE SEQUENCE [LARGE SCALE GENOMIC DNA]</scope>
    <source>
        <strain evidence="12">CBS 9802 / IAM 14324 / JCM 22182 / KY 12970</strain>
    </source>
</reference>
<feature type="transmembrane region" description="Helical" evidence="8">
    <location>
        <begin position="478"/>
        <end position="500"/>
    </location>
</feature>
<proteinExistence type="inferred from homology"/>